<feature type="region of interest" description="Disordered" evidence="1">
    <location>
        <begin position="1"/>
        <end position="43"/>
    </location>
</feature>
<dbReference type="AlphaFoldDB" id="A0AAQ3KSD4"/>
<name>A0AAQ3KSD4_9LILI</name>
<reference evidence="2 3" key="1">
    <citation type="submission" date="2023-10" db="EMBL/GenBank/DDBJ databases">
        <title>Chromosome-scale genome assembly provides insights into flower coloration mechanisms of Canna indica.</title>
        <authorList>
            <person name="Li C."/>
        </authorList>
    </citation>
    <scope>NUCLEOTIDE SEQUENCE [LARGE SCALE GENOMIC DNA]</scope>
    <source>
        <tissue evidence="2">Flower</tissue>
    </source>
</reference>
<accession>A0AAQ3KSD4</accession>
<organism evidence="2 3">
    <name type="scientific">Canna indica</name>
    <name type="common">Indian-shot</name>
    <dbReference type="NCBI Taxonomy" id="4628"/>
    <lineage>
        <taxon>Eukaryota</taxon>
        <taxon>Viridiplantae</taxon>
        <taxon>Streptophyta</taxon>
        <taxon>Embryophyta</taxon>
        <taxon>Tracheophyta</taxon>
        <taxon>Spermatophyta</taxon>
        <taxon>Magnoliopsida</taxon>
        <taxon>Liliopsida</taxon>
        <taxon>Zingiberales</taxon>
        <taxon>Cannaceae</taxon>
        <taxon>Canna</taxon>
    </lineage>
</organism>
<evidence type="ECO:0000313" key="3">
    <source>
        <dbReference type="Proteomes" id="UP001327560"/>
    </source>
</evidence>
<protein>
    <submittedName>
        <fullName evidence="2">Uncharacterized protein</fullName>
    </submittedName>
</protein>
<keyword evidence="3" id="KW-1185">Reference proteome</keyword>
<sequence length="159" mass="16783">MGRRRLRAGVGSKPEAIAMPLTAEGSKDRGNPVNGADNGARSGAGDEWAVFPLGCLEPHRLQRRQRGILHCVEQGGPIRVPAGGFRRQDAGGGSIGHFVGAAGSVAEPRCHRRLPKPLRVELDAGNREGRGADYSMAAVRGATPEHGDAREGSNKCLYV</sequence>
<gene>
    <name evidence="2" type="ORF">Cni_G22559</name>
</gene>
<proteinExistence type="predicted"/>
<dbReference type="Proteomes" id="UP001327560">
    <property type="component" value="Chromosome 7"/>
</dbReference>
<evidence type="ECO:0000313" key="2">
    <source>
        <dbReference type="EMBL" id="WOL13780.1"/>
    </source>
</evidence>
<evidence type="ECO:0000256" key="1">
    <source>
        <dbReference type="SAM" id="MobiDB-lite"/>
    </source>
</evidence>
<dbReference type="EMBL" id="CP136896">
    <property type="protein sequence ID" value="WOL13780.1"/>
    <property type="molecule type" value="Genomic_DNA"/>
</dbReference>